<protein>
    <submittedName>
        <fullName evidence="2">Ankyrin repeat protein</fullName>
    </submittedName>
</protein>
<dbReference type="SUPFAM" id="SSF81383">
    <property type="entry name" value="F-box domain"/>
    <property type="match status" value="1"/>
</dbReference>
<dbReference type="GeneID" id="23462526"/>
<accession>A0A0B5J237</accession>
<dbReference type="PROSITE" id="PS50181">
    <property type="entry name" value="FBOX"/>
    <property type="match status" value="1"/>
</dbReference>
<dbReference type="Pfam" id="PF12937">
    <property type="entry name" value="F-box-like"/>
    <property type="match status" value="1"/>
</dbReference>
<sequence>MGNIMSAESGRSIDALPDELLALVFAFVSCIERQRTLSLVCSRWRHIALDDRWSVCACRASVPSPGLCAVEAACRAIAADHIMCLYWIYERGYVINPLKVVPACDTYPHHVACVDYFRQRAMRDYALLGPRKVPTVWDRAHPVIADACDVFWSLWVAIDDSGPWMDTSI</sequence>
<evidence type="ECO:0000313" key="3">
    <source>
        <dbReference type="Proteomes" id="UP000202511"/>
    </source>
</evidence>
<name>A0A0B5J237_9VIRU</name>
<dbReference type="InterPro" id="IPR036047">
    <property type="entry name" value="F-box-like_dom_sf"/>
</dbReference>
<dbReference type="EMBL" id="KP136319">
    <property type="protein sequence ID" value="AJF97609.1"/>
    <property type="molecule type" value="Genomic_DNA"/>
</dbReference>
<dbReference type="InterPro" id="IPR001810">
    <property type="entry name" value="F-box_dom"/>
</dbReference>
<evidence type="ECO:0000313" key="2">
    <source>
        <dbReference type="EMBL" id="AJF97609.1"/>
    </source>
</evidence>
<feature type="domain" description="F-box" evidence="1">
    <location>
        <begin position="10"/>
        <end position="52"/>
    </location>
</feature>
<dbReference type="KEGG" id="vg:23462526"/>
<dbReference type="Gene3D" id="1.20.1280.50">
    <property type="match status" value="1"/>
</dbReference>
<reference evidence="2 3" key="1">
    <citation type="journal article" date="2015" name="Parasitol. Res.">
        <title>Viruses in close associations with free-living amoebae.</title>
        <authorList>
            <person name="Scheid P."/>
        </authorList>
    </citation>
    <scope>NUCLEOTIDE SEQUENCE [LARGE SCALE GENOMIC DNA]</scope>
    <source>
        <strain evidence="2">KlaHel</strain>
    </source>
</reference>
<dbReference type="RefSeq" id="YP_009119844.1">
    <property type="nucleotide sequence ID" value="NC_026440.1"/>
</dbReference>
<evidence type="ECO:0000259" key="1">
    <source>
        <dbReference type="PROSITE" id="PS50181"/>
    </source>
</evidence>
<organism evidence="2 3">
    <name type="scientific">Pandoravirus inopinatum</name>
    <dbReference type="NCBI Taxonomy" id="1605721"/>
    <lineage>
        <taxon>Viruses</taxon>
        <taxon>Pandoravirus</taxon>
    </lineage>
</organism>
<proteinExistence type="predicted"/>
<dbReference type="Proteomes" id="UP000202511">
    <property type="component" value="Segment"/>
</dbReference>